<dbReference type="Gene3D" id="1.20.1050.10">
    <property type="match status" value="1"/>
</dbReference>
<reference evidence="5 7" key="2">
    <citation type="submission" date="2018-03" db="EMBL/GenBank/DDBJ databases">
        <title>Genomic Encyclopedia of Archaeal and Bacterial Type Strains, Phase II (KMG-II): from individual species to whole genera.</title>
        <authorList>
            <person name="Goeker M."/>
        </authorList>
    </citation>
    <scope>NUCLEOTIDE SEQUENCE [LARGE SCALE GENOMIC DNA]</scope>
    <source>
        <strain evidence="5 7">DSM 25227</strain>
    </source>
</reference>
<evidence type="ECO:0000259" key="4">
    <source>
        <dbReference type="PROSITE" id="PS50405"/>
    </source>
</evidence>
<dbReference type="Proteomes" id="UP000245839">
    <property type="component" value="Unassembled WGS sequence"/>
</dbReference>
<evidence type="ECO:0000256" key="1">
    <source>
        <dbReference type="PIRSR" id="PIRSR015753-1"/>
    </source>
</evidence>
<protein>
    <submittedName>
        <fullName evidence="6">Putative glutathione S-transferase</fullName>
    </submittedName>
</protein>
<sequence>MLVDGKWVAKWQPVQKVDEAGRFVRQVSSFRNWITPDGRPGPTGEGGFEAEPGRYRLYVALICPWASRTLIARKLKGLEYIIAVTVLNPSLTHQGWQFGGFSGTDADPLFGARYMHEIYTRADPQVTGRATVPVLWDMKRDVMVNNESADILRMLDTAFEHLAPSDLRLYPASRATEIDAFNQRIYDLLNNGVYKAGFATSQAAYDEAMDGIFGMLDELETGLTGDFLLGDRLTETDIRAFVTLIRFDAAYHGFFKTNRKQIRDYPRLSAYLARLLNLPGIRETVDMDHILHGYYSMKALNPLGVVPQAPAHVAAMLHSGTQAEAVAAWEAPAADASRARAGRD</sequence>
<dbReference type="PANTHER" id="PTHR32419:SF6">
    <property type="entry name" value="GLUTATHIONE S-TRANSFERASE OMEGA-LIKE 1-RELATED"/>
    <property type="match status" value="1"/>
</dbReference>
<dbReference type="SFLD" id="SFLDG01148">
    <property type="entry name" value="Xi_(cytGST)"/>
    <property type="match status" value="1"/>
</dbReference>
<dbReference type="InterPro" id="IPR036282">
    <property type="entry name" value="Glutathione-S-Trfase_C_sf"/>
</dbReference>
<dbReference type="Pfam" id="PF13409">
    <property type="entry name" value="GST_N_2"/>
    <property type="match status" value="1"/>
</dbReference>
<dbReference type="PROSITE" id="PS50405">
    <property type="entry name" value="GST_CTER"/>
    <property type="match status" value="1"/>
</dbReference>
<dbReference type="RefSeq" id="WP_109563877.1">
    <property type="nucleotide sequence ID" value="NZ_QGDJ01000003.1"/>
</dbReference>
<feature type="binding site" evidence="2">
    <location>
        <begin position="147"/>
        <end position="148"/>
    </location>
    <ligand>
        <name>glutathione</name>
        <dbReference type="ChEBI" id="CHEBI:57925"/>
    </ligand>
</feature>
<feature type="binding site" evidence="2">
    <location>
        <begin position="129"/>
        <end position="132"/>
    </location>
    <ligand>
        <name>glutathione</name>
        <dbReference type="ChEBI" id="CHEBI:57925"/>
    </ligand>
</feature>
<dbReference type="InterPro" id="IPR036249">
    <property type="entry name" value="Thioredoxin-like_sf"/>
</dbReference>
<accession>A0A2Y9APN1</accession>
<dbReference type="Gene3D" id="3.40.30.10">
    <property type="entry name" value="Glutaredoxin"/>
    <property type="match status" value="1"/>
</dbReference>
<dbReference type="PANTHER" id="PTHR32419">
    <property type="entry name" value="GLUTATHIONYL-HYDROQUINONE REDUCTASE"/>
    <property type="match status" value="1"/>
</dbReference>
<evidence type="ECO:0000313" key="7">
    <source>
        <dbReference type="Proteomes" id="UP000245839"/>
    </source>
</evidence>
<dbReference type="InterPro" id="IPR047047">
    <property type="entry name" value="GST_Omega-like_C"/>
</dbReference>
<dbReference type="SFLD" id="SFLDG01206">
    <property type="entry name" value="Xi.1"/>
    <property type="match status" value="1"/>
</dbReference>
<gene>
    <name evidence="5" type="ORF">BCF38_10398</name>
    <name evidence="6" type="ORF">SAMN05421539_10398</name>
</gene>
<dbReference type="CDD" id="cd03190">
    <property type="entry name" value="GST_C_Omega_like"/>
    <property type="match status" value="1"/>
</dbReference>
<feature type="domain" description="GST C-terminal" evidence="4">
    <location>
        <begin position="171"/>
        <end position="303"/>
    </location>
</feature>
<dbReference type="SFLD" id="SFLDS00019">
    <property type="entry name" value="Glutathione_Transferase_(cytos"/>
    <property type="match status" value="1"/>
</dbReference>
<evidence type="ECO:0000313" key="6">
    <source>
        <dbReference type="EMBL" id="SSA44299.1"/>
    </source>
</evidence>
<dbReference type="InterPro" id="IPR010987">
    <property type="entry name" value="Glutathione-S-Trfase_C-like"/>
</dbReference>
<name>A0A2Y9APN1_9RHOB</name>
<feature type="active site" description="Nucleophile" evidence="1">
    <location>
        <position position="63"/>
    </location>
</feature>
<dbReference type="AlphaFoldDB" id="A0A2Y9APN1"/>
<dbReference type="EMBL" id="QGDJ01000003">
    <property type="protein sequence ID" value="PWJ20283.1"/>
    <property type="molecule type" value="Genomic_DNA"/>
</dbReference>
<keyword evidence="6" id="KW-0808">Transferase</keyword>
<dbReference type="Pfam" id="PF13410">
    <property type="entry name" value="GST_C_2"/>
    <property type="match status" value="1"/>
</dbReference>
<dbReference type="PIRSF" id="PIRSF015753">
    <property type="entry name" value="GST"/>
    <property type="match status" value="1"/>
</dbReference>
<reference evidence="6 8" key="1">
    <citation type="submission" date="2016-10" db="EMBL/GenBank/DDBJ databases">
        <authorList>
            <person name="Cai Z."/>
        </authorList>
    </citation>
    <scope>NUCLEOTIDE SEQUENCE [LARGE SCALE GENOMIC DNA]</scope>
    <source>
        <strain evidence="6 8">DSM 25227</strain>
    </source>
</reference>
<feature type="site" description="Lowers pKa of active site Cys" evidence="3">
    <location>
        <position position="294"/>
    </location>
</feature>
<dbReference type="GO" id="GO:0004364">
    <property type="term" value="F:glutathione transferase activity"/>
    <property type="evidence" value="ECO:0007669"/>
    <property type="project" value="InterPro"/>
</dbReference>
<evidence type="ECO:0000256" key="2">
    <source>
        <dbReference type="PIRSR" id="PIRSR015753-2"/>
    </source>
</evidence>
<dbReference type="InterPro" id="IPR016639">
    <property type="entry name" value="GST_Omega/GSH"/>
</dbReference>
<dbReference type="SUPFAM" id="SSF47616">
    <property type="entry name" value="GST C-terminal domain-like"/>
    <property type="match status" value="1"/>
</dbReference>
<dbReference type="InterPro" id="IPR004045">
    <property type="entry name" value="Glutathione_S-Trfase_N"/>
</dbReference>
<dbReference type="Proteomes" id="UP000251571">
    <property type="component" value="Unassembled WGS sequence"/>
</dbReference>
<evidence type="ECO:0000256" key="3">
    <source>
        <dbReference type="PIRSR" id="PIRSR015753-3"/>
    </source>
</evidence>
<dbReference type="GO" id="GO:0005737">
    <property type="term" value="C:cytoplasm"/>
    <property type="evidence" value="ECO:0007669"/>
    <property type="project" value="TreeGrafter"/>
</dbReference>
<dbReference type="EMBL" id="UETC01000003">
    <property type="protein sequence ID" value="SSA44299.1"/>
    <property type="molecule type" value="Genomic_DNA"/>
</dbReference>
<dbReference type="OrthoDB" id="9769158at2"/>
<dbReference type="InterPro" id="IPR040079">
    <property type="entry name" value="Glutathione_S-Trfase"/>
</dbReference>
<evidence type="ECO:0000313" key="8">
    <source>
        <dbReference type="Proteomes" id="UP000251571"/>
    </source>
</evidence>
<feature type="active site" description="Proton donor/acceptor" evidence="1">
    <location>
        <position position="194"/>
    </location>
</feature>
<feature type="site" description="Lowers pKa of active site Cys" evidence="3">
    <location>
        <position position="251"/>
    </location>
</feature>
<evidence type="ECO:0000313" key="5">
    <source>
        <dbReference type="EMBL" id="PWJ20283.1"/>
    </source>
</evidence>
<feature type="binding site" evidence="2">
    <location>
        <position position="96"/>
    </location>
    <ligand>
        <name>glutathione</name>
        <dbReference type="ChEBI" id="CHEBI:57925"/>
    </ligand>
</feature>
<keyword evidence="7" id="KW-1185">Reference proteome</keyword>
<organism evidence="6 8">
    <name type="scientific">Jannaschia seohaensis</name>
    <dbReference type="NCBI Taxonomy" id="475081"/>
    <lineage>
        <taxon>Bacteria</taxon>
        <taxon>Pseudomonadati</taxon>
        <taxon>Pseudomonadota</taxon>
        <taxon>Alphaproteobacteria</taxon>
        <taxon>Rhodobacterales</taxon>
        <taxon>Roseobacteraceae</taxon>
        <taxon>Jannaschia</taxon>
    </lineage>
</organism>
<proteinExistence type="predicted"/>
<dbReference type="SUPFAM" id="SSF52833">
    <property type="entry name" value="Thioredoxin-like"/>
    <property type="match status" value="1"/>
</dbReference>